<comment type="caution">
    <text evidence="1">The sequence shown here is derived from an EMBL/GenBank/DDBJ whole genome shotgun (WGS) entry which is preliminary data.</text>
</comment>
<proteinExistence type="predicted"/>
<organism evidence="1 2">
    <name type="scientific">Coptis chinensis</name>
    <dbReference type="NCBI Taxonomy" id="261450"/>
    <lineage>
        <taxon>Eukaryota</taxon>
        <taxon>Viridiplantae</taxon>
        <taxon>Streptophyta</taxon>
        <taxon>Embryophyta</taxon>
        <taxon>Tracheophyta</taxon>
        <taxon>Spermatophyta</taxon>
        <taxon>Magnoliopsida</taxon>
        <taxon>Ranunculales</taxon>
        <taxon>Ranunculaceae</taxon>
        <taxon>Coptidoideae</taxon>
        <taxon>Coptis</taxon>
    </lineage>
</organism>
<evidence type="ECO:0000313" key="1">
    <source>
        <dbReference type="EMBL" id="KAF9625632.1"/>
    </source>
</evidence>
<gene>
    <name evidence="1" type="ORF">IFM89_024913</name>
</gene>
<name>A0A835IZS7_9MAGN</name>
<evidence type="ECO:0000313" key="2">
    <source>
        <dbReference type="Proteomes" id="UP000631114"/>
    </source>
</evidence>
<dbReference type="Proteomes" id="UP000631114">
    <property type="component" value="Unassembled WGS sequence"/>
</dbReference>
<reference evidence="1 2" key="1">
    <citation type="submission" date="2020-10" db="EMBL/GenBank/DDBJ databases">
        <title>The Coptis chinensis genome and diversification of protoberbering-type alkaloids.</title>
        <authorList>
            <person name="Wang B."/>
            <person name="Shu S."/>
            <person name="Song C."/>
            <person name="Liu Y."/>
        </authorList>
    </citation>
    <scope>NUCLEOTIDE SEQUENCE [LARGE SCALE GENOMIC DNA]</scope>
    <source>
        <strain evidence="1">HL-2020</strain>
        <tissue evidence="1">Leaf</tissue>
    </source>
</reference>
<dbReference type="AlphaFoldDB" id="A0A835IZS7"/>
<dbReference type="OrthoDB" id="8904098at2759"/>
<dbReference type="EMBL" id="JADFTS010000001">
    <property type="protein sequence ID" value="KAF9625632.1"/>
    <property type="molecule type" value="Genomic_DNA"/>
</dbReference>
<protein>
    <submittedName>
        <fullName evidence="1">Uncharacterized protein</fullName>
    </submittedName>
</protein>
<accession>A0A835IZS7</accession>
<sequence>MLSFIFFLRDLSFSGRLVSCVMPRIAIKKFFLTHDSMKPHFRASLHLSVSESGLVEARDLVGTGKVRLERYFFVFHPLRANSDDFEPKEKLKAFLLQLVDIQRFSLGHSFANTILLGTPFYDTRYPQGVPLPVCQSVGCYYKEMDDTVPSDPKELYELDMVNMLKAKVGD</sequence>
<keyword evidence="2" id="KW-1185">Reference proteome</keyword>